<gene>
    <name evidence="2" type="ORF">GMLC_38770</name>
</gene>
<protein>
    <submittedName>
        <fullName evidence="2">Uncharacterized protein</fullName>
    </submittedName>
</protein>
<feature type="region of interest" description="Disordered" evidence="1">
    <location>
        <begin position="1"/>
        <end position="21"/>
    </location>
</feature>
<reference evidence="3" key="1">
    <citation type="submission" date="2020-06" db="EMBL/GenBank/DDBJ databases">
        <title>Draft genomic sequecing of Geomonas sp. Red745.</title>
        <authorList>
            <person name="Itoh H."/>
            <person name="Xu Z.X."/>
            <person name="Ushijima N."/>
            <person name="Masuda Y."/>
            <person name="Shiratori Y."/>
            <person name="Senoo K."/>
        </authorList>
    </citation>
    <scope>NUCLEOTIDE SEQUENCE [LARGE SCALE GENOMIC DNA]</scope>
    <source>
        <strain evidence="3">Red745</strain>
    </source>
</reference>
<evidence type="ECO:0000256" key="1">
    <source>
        <dbReference type="SAM" id="MobiDB-lite"/>
    </source>
</evidence>
<dbReference type="AlphaFoldDB" id="A0A6V8NCF3"/>
<sequence>MLSGERSAAAGAQQQDDEQNQFLQVAKTEVMLLGLDHDAPPDTLKAHEAARRVSEFRSQAAAVLEKYSVRWSVRNSQW</sequence>
<organism evidence="2 3">
    <name type="scientific">Geomonas limicola</name>
    <dbReference type="NCBI Taxonomy" id="2740186"/>
    <lineage>
        <taxon>Bacteria</taxon>
        <taxon>Pseudomonadati</taxon>
        <taxon>Thermodesulfobacteriota</taxon>
        <taxon>Desulfuromonadia</taxon>
        <taxon>Geobacterales</taxon>
        <taxon>Geobacteraceae</taxon>
        <taxon>Geomonas</taxon>
    </lineage>
</organism>
<keyword evidence="3" id="KW-1185">Reference proteome</keyword>
<proteinExistence type="predicted"/>
<evidence type="ECO:0000313" key="2">
    <source>
        <dbReference type="EMBL" id="GFO70298.1"/>
    </source>
</evidence>
<dbReference type="Proteomes" id="UP000587586">
    <property type="component" value="Unassembled WGS sequence"/>
</dbReference>
<comment type="caution">
    <text evidence="2">The sequence shown here is derived from an EMBL/GenBank/DDBJ whole genome shotgun (WGS) entry which is preliminary data.</text>
</comment>
<dbReference type="EMBL" id="BLXZ01000009">
    <property type="protein sequence ID" value="GFO70298.1"/>
    <property type="molecule type" value="Genomic_DNA"/>
</dbReference>
<accession>A0A6V8NCF3</accession>
<feature type="compositionally biased region" description="Low complexity" evidence="1">
    <location>
        <begin position="8"/>
        <end position="21"/>
    </location>
</feature>
<name>A0A6V8NCF3_9BACT</name>
<evidence type="ECO:0000313" key="3">
    <source>
        <dbReference type="Proteomes" id="UP000587586"/>
    </source>
</evidence>